<proteinExistence type="predicted"/>
<sequence length="50" mass="5884">MAREIGTHDLQISFQLLRFCMCGGRFEARKCHLCSFHRILRFGTLSHIVF</sequence>
<comment type="caution">
    <text evidence="1">The sequence shown here is derived from an EMBL/GenBank/DDBJ whole genome shotgun (WGS) entry which is preliminary data.</text>
</comment>
<reference evidence="1" key="1">
    <citation type="submission" date="2021-06" db="EMBL/GenBank/DDBJ databases">
        <title>Parelaphostrongylus tenuis whole genome reference sequence.</title>
        <authorList>
            <person name="Garwood T.J."/>
            <person name="Larsen P.A."/>
            <person name="Fountain-Jones N.M."/>
            <person name="Garbe J.R."/>
            <person name="Macchietto M.G."/>
            <person name="Kania S.A."/>
            <person name="Gerhold R.W."/>
            <person name="Richards J.E."/>
            <person name="Wolf T.M."/>
        </authorList>
    </citation>
    <scope>NUCLEOTIDE SEQUENCE</scope>
    <source>
        <strain evidence="1">MNPRO001-30</strain>
        <tissue evidence="1">Meninges</tissue>
    </source>
</reference>
<dbReference type="AlphaFoldDB" id="A0AAD5M832"/>
<accession>A0AAD5M832</accession>
<dbReference type="EMBL" id="JAHQIW010001866">
    <property type="protein sequence ID" value="KAJ1353837.1"/>
    <property type="molecule type" value="Genomic_DNA"/>
</dbReference>
<protein>
    <submittedName>
        <fullName evidence="1">Uncharacterized protein</fullName>
    </submittedName>
</protein>
<name>A0AAD5M832_PARTN</name>
<gene>
    <name evidence="1" type="ORF">KIN20_010598</name>
</gene>
<evidence type="ECO:0000313" key="2">
    <source>
        <dbReference type="Proteomes" id="UP001196413"/>
    </source>
</evidence>
<dbReference type="Proteomes" id="UP001196413">
    <property type="component" value="Unassembled WGS sequence"/>
</dbReference>
<evidence type="ECO:0000313" key="1">
    <source>
        <dbReference type="EMBL" id="KAJ1353837.1"/>
    </source>
</evidence>
<organism evidence="1 2">
    <name type="scientific">Parelaphostrongylus tenuis</name>
    <name type="common">Meningeal worm</name>
    <dbReference type="NCBI Taxonomy" id="148309"/>
    <lineage>
        <taxon>Eukaryota</taxon>
        <taxon>Metazoa</taxon>
        <taxon>Ecdysozoa</taxon>
        <taxon>Nematoda</taxon>
        <taxon>Chromadorea</taxon>
        <taxon>Rhabditida</taxon>
        <taxon>Rhabditina</taxon>
        <taxon>Rhabditomorpha</taxon>
        <taxon>Strongyloidea</taxon>
        <taxon>Metastrongylidae</taxon>
        <taxon>Parelaphostrongylus</taxon>
    </lineage>
</organism>
<keyword evidence="2" id="KW-1185">Reference proteome</keyword>